<dbReference type="AlphaFoldDB" id="A0AAE0TVK3"/>
<comment type="caution">
    <text evidence="1">The sequence shown here is derived from an EMBL/GenBank/DDBJ whole genome shotgun (WGS) entry which is preliminary data.</text>
</comment>
<dbReference type="Proteomes" id="UP001285441">
    <property type="component" value="Unassembled WGS sequence"/>
</dbReference>
<sequence>MEQAQYDDRWRADIHRSALSMLICLDGDQRAIAYGVEGAVSYIQPFFDTLGLRRLIGFMSQQWFSEDQSVQELFIAADKAIVLLEHYLTPWYRLVYNIVRYHDVMLSELLVDGLVDECQRVQRKGLDKFVTLLAAVDSLRNWRANEEAIRGESLQASLHFEAGRFLKAAGPHDYVFERGFLWVLPNYSEPFEEAFRKATAYTINTTRRLLLLRFASRGPDFSKNAPSWFQTLEAGPYRS</sequence>
<evidence type="ECO:0000313" key="2">
    <source>
        <dbReference type="Proteomes" id="UP001285441"/>
    </source>
</evidence>
<proteinExistence type="predicted"/>
<keyword evidence="2" id="KW-1185">Reference proteome</keyword>
<reference evidence="1" key="1">
    <citation type="journal article" date="2023" name="Mol. Phylogenet. Evol.">
        <title>Genome-scale phylogeny and comparative genomics of the fungal order Sordariales.</title>
        <authorList>
            <person name="Hensen N."/>
            <person name="Bonometti L."/>
            <person name="Westerberg I."/>
            <person name="Brannstrom I.O."/>
            <person name="Guillou S."/>
            <person name="Cros-Aarteil S."/>
            <person name="Calhoun S."/>
            <person name="Haridas S."/>
            <person name="Kuo A."/>
            <person name="Mondo S."/>
            <person name="Pangilinan J."/>
            <person name="Riley R."/>
            <person name="LaButti K."/>
            <person name="Andreopoulos B."/>
            <person name="Lipzen A."/>
            <person name="Chen C."/>
            <person name="Yan M."/>
            <person name="Daum C."/>
            <person name="Ng V."/>
            <person name="Clum A."/>
            <person name="Steindorff A."/>
            <person name="Ohm R.A."/>
            <person name="Martin F."/>
            <person name="Silar P."/>
            <person name="Natvig D.O."/>
            <person name="Lalanne C."/>
            <person name="Gautier V."/>
            <person name="Ament-Velasquez S.L."/>
            <person name="Kruys A."/>
            <person name="Hutchinson M.I."/>
            <person name="Powell A.J."/>
            <person name="Barry K."/>
            <person name="Miller A.N."/>
            <person name="Grigoriev I.V."/>
            <person name="Debuchy R."/>
            <person name="Gladieux P."/>
            <person name="Hiltunen Thoren M."/>
            <person name="Johannesson H."/>
        </authorList>
    </citation>
    <scope>NUCLEOTIDE SEQUENCE</scope>
    <source>
        <strain evidence="1">CBS 232.78</strain>
    </source>
</reference>
<reference evidence="1" key="2">
    <citation type="submission" date="2023-06" db="EMBL/GenBank/DDBJ databases">
        <authorList>
            <consortium name="Lawrence Berkeley National Laboratory"/>
            <person name="Haridas S."/>
            <person name="Hensen N."/>
            <person name="Bonometti L."/>
            <person name="Westerberg I."/>
            <person name="Brannstrom I.O."/>
            <person name="Guillou S."/>
            <person name="Cros-Aarteil S."/>
            <person name="Calhoun S."/>
            <person name="Kuo A."/>
            <person name="Mondo S."/>
            <person name="Pangilinan J."/>
            <person name="Riley R."/>
            <person name="LaButti K."/>
            <person name="Andreopoulos B."/>
            <person name="Lipzen A."/>
            <person name="Chen C."/>
            <person name="Yanf M."/>
            <person name="Daum C."/>
            <person name="Ng V."/>
            <person name="Clum A."/>
            <person name="Steindorff A."/>
            <person name="Ohm R."/>
            <person name="Martin F."/>
            <person name="Silar P."/>
            <person name="Natvig D."/>
            <person name="Lalanne C."/>
            <person name="Gautier V."/>
            <person name="Ament-velasquez S.L."/>
            <person name="Kruys A."/>
            <person name="Hutchinson M.I."/>
            <person name="Powell A.J."/>
            <person name="Barry K."/>
            <person name="Miller A.N."/>
            <person name="Grigoriev I.V."/>
            <person name="Debuchy R."/>
            <person name="Gladieux P."/>
            <person name="Thoren M.H."/>
            <person name="Johannesson H."/>
        </authorList>
    </citation>
    <scope>NUCLEOTIDE SEQUENCE</scope>
    <source>
        <strain evidence="1">CBS 232.78</strain>
    </source>
</reference>
<evidence type="ECO:0000313" key="1">
    <source>
        <dbReference type="EMBL" id="KAK3381204.1"/>
    </source>
</evidence>
<protein>
    <submittedName>
        <fullName evidence="1">Uncharacterized protein</fullName>
    </submittedName>
</protein>
<name>A0AAE0TVK3_9PEZI</name>
<gene>
    <name evidence="1" type="ORF">B0H63DRAFT_450570</name>
</gene>
<organism evidence="1 2">
    <name type="scientific">Podospora didyma</name>
    <dbReference type="NCBI Taxonomy" id="330526"/>
    <lineage>
        <taxon>Eukaryota</taxon>
        <taxon>Fungi</taxon>
        <taxon>Dikarya</taxon>
        <taxon>Ascomycota</taxon>
        <taxon>Pezizomycotina</taxon>
        <taxon>Sordariomycetes</taxon>
        <taxon>Sordariomycetidae</taxon>
        <taxon>Sordariales</taxon>
        <taxon>Podosporaceae</taxon>
        <taxon>Podospora</taxon>
    </lineage>
</organism>
<accession>A0AAE0TVK3</accession>
<dbReference type="EMBL" id="JAULSW010000005">
    <property type="protein sequence ID" value="KAK3381204.1"/>
    <property type="molecule type" value="Genomic_DNA"/>
</dbReference>